<keyword evidence="3" id="KW-1185">Reference proteome</keyword>
<dbReference type="Proteomes" id="UP001153069">
    <property type="component" value="Unassembled WGS sequence"/>
</dbReference>
<accession>A0A9N8F6G4</accession>
<evidence type="ECO:0000256" key="1">
    <source>
        <dbReference type="SAM" id="Coils"/>
    </source>
</evidence>
<proteinExistence type="predicted"/>
<feature type="non-terminal residue" evidence="2">
    <location>
        <position position="111"/>
    </location>
</feature>
<name>A0A9N8F6G4_9STRA</name>
<dbReference type="AlphaFoldDB" id="A0A9N8F6G4"/>
<evidence type="ECO:0000313" key="3">
    <source>
        <dbReference type="Proteomes" id="UP001153069"/>
    </source>
</evidence>
<organism evidence="2 3">
    <name type="scientific">Seminavis robusta</name>
    <dbReference type="NCBI Taxonomy" id="568900"/>
    <lineage>
        <taxon>Eukaryota</taxon>
        <taxon>Sar</taxon>
        <taxon>Stramenopiles</taxon>
        <taxon>Ochrophyta</taxon>
        <taxon>Bacillariophyta</taxon>
        <taxon>Bacillariophyceae</taxon>
        <taxon>Bacillariophycidae</taxon>
        <taxon>Naviculales</taxon>
        <taxon>Naviculaceae</taxon>
        <taxon>Seminavis</taxon>
    </lineage>
</organism>
<sequence>MEFLQARWEEADTIIDERQAEADLECAKDIMDASKEFENAALLPEAKETFKAAEEQLQKAKAARREAAAEMRRLEKDSEYGALSQEIRQSLDEEMANLFNIHRSSWHGGAM</sequence>
<keyword evidence="1" id="KW-0175">Coiled coil</keyword>
<protein>
    <submittedName>
        <fullName evidence="2">Uncharacterized protein</fullName>
    </submittedName>
</protein>
<evidence type="ECO:0000313" key="2">
    <source>
        <dbReference type="EMBL" id="CAB9531989.1"/>
    </source>
</evidence>
<gene>
    <name evidence="2" type="ORF">SEMRO_4584_G354300.1</name>
</gene>
<dbReference type="OrthoDB" id="57455at2759"/>
<reference evidence="2" key="1">
    <citation type="submission" date="2020-06" db="EMBL/GenBank/DDBJ databases">
        <authorList>
            <consortium name="Plant Systems Biology data submission"/>
        </authorList>
    </citation>
    <scope>NUCLEOTIDE SEQUENCE</scope>
    <source>
        <strain evidence="2">D6</strain>
    </source>
</reference>
<feature type="coiled-coil region" evidence="1">
    <location>
        <begin position="43"/>
        <end position="77"/>
    </location>
</feature>
<comment type="caution">
    <text evidence="2">The sequence shown here is derived from an EMBL/GenBank/DDBJ whole genome shotgun (WGS) entry which is preliminary data.</text>
</comment>
<dbReference type="EMBL" id="CAICTM010004582">
    <property type="protein sequence ID" value="CAB9531989.1"/>
    <property type="molecule type" value="Genomic_DNA"/>
</dbReference>